<feature type="signal peptide" evidence="1">
    <location>
        <begin position="1"/>
        <end position="24"/>
    </location>
</feature>
<gene>
    <name evidence="2" type="ORF">EPA86_10640</name>
</gene>
<name>A0A502KU47_9GAMM</name>
<accession>A0A502KU47</accession>
<dbReference type="Proteomes" id="UP000315303">
    <property type="component" value="Unassembled WGS sequence"/>
</dbReference>
<feature type="chain" id="PRO_5021401562" evidence="1">
    <location>
        <begin position="25"/>
        <end position="163"/>
    </location>
</feature>
<dbReference type="OrthoDB" id="6226475at2"/>
<organism evidence="2 3">
    <name type="scientific">Litorilituus lipolyticus</name>
    <dbReference type="NCBI Taxonomy" id="2491017"/>
    <lineage>
        <taxon>Bacteria</taxon>
        <taxon>Pseudomonadati</taxon>
        <taxon>Pseudomonadota</taxon>
        <taxon>Gammaproteobacteria</taxon>
        <taxon>Alteromonadales</taxon>
        <taxon>Colwelliaceae</taxon>
        <taxon>Litorilituus</taxon>
    </lineage>
</organism>
<comment type="caution">
    <text evidence="2">The sequence shown here is derived from an EMBL/GenBank/DDBJ whole genome shotgun (WGS) entry which is preliminary data.</text>
</comment>
<dbReference type="RefSeq" id="WP_140603414.1">
    <property type="nucleotide sequence ID" value="NZ_SAWY01000020.1"/>
</dbReference>
<reference evidence="2 3" key="1">
    <citation type="submission" date="2019-01" db="EMBL/GenBank/DDBJ databases">
        <title>Litorilituus lipolytica sp. nov., isolated from intertidal sand of the Yellow Sea in China.</title>
        <authorList>
            <person name="Liu A."/>
        </authorList>
    </citation>
    <scope>NUCLEOTIDE SEQUENCE [LARGE SCALE GENOMIC DNA]</scope>
    <source>
        <strain evidence="2 3">RZ04</strain>
    </source>
</reference>
<sequence>MKLGIKLIAIMLMTLLVCSLQSTAYSMENANNSAEHNKWLKQRFSKQHEELIPVVAVADMFFSCNKARKSDPKNYEIAELVAMDRDLLAEKLTACLNGDTMQSEEALNFGLLGCFHEQLAHLPLEERQQKMKLVKQAISSLSRDERKRSFTQCVTEQSIHYLK</sequence>
<evidence type="ECO:0000313" key="3">
    <source>
        <dbReference type="Proteomes" id="UP000315303"/>
    </source>
</evidence>
<proteinExistence type="predicted"/>
<keyword evidence="1" id="KW-0732">Signal</keyword>
<keyword evidence="3" id="KW-1185">Reference proteome</keyword>
<evidence type="ECO:0000313" key="2">
    <source>
        <dbReference type="EMBL" id="TPH15260.1"/>
    </source>
</evidence>
<protein>
    <submittedName>
        <fullName evidence="2">Uncharacterized protein</fullName>
    </submittedName>
</protein>
<dbReference type="EMBL" id="SAWY01000020">
    <property type="protein sequence ID" value="TPH15260.1"/>
    <property type="molecule type" value="Genomic_DNA"/>
</dbReference>
<dbReference type="AlphaFoldDB" id="A0A502KU47"/>
<evidence type="ECO:0000256" key="1">
    <source>
        <dbReference type="SAM" id="SignalP"/>
    </source>
</evidence>